<gene>
    <name evidence="1" type="ORF">RM877_01825</name>
</gene>
<dbReference type="AlphaFoldDB" id="A0ABD5EFF4"/>
<protein>
    <submittedName>
        <fullName evidence="1">Uncharacterized protein</fullName>
    </submittedName>
</protein>
<dbReference type="RefSeq" id="WP_093832514.1">
    <property type="nucleotide sequence ID" value="NZ_JAVRES010000001.1"/>
</dbReference>
<dbReference type="EMBL" id="JAVRES010000001">
    <property type="protein sequence ID" value="MDT0433412.1"/>
    <property type="molecule type" value="Genomic_DNA"/>
</dbReference>
<reference evidence="2" key="1">
    <citation type="submission" date="2023-07" db="EMBL/GenBank/DDBJ databases">
        <title>30 novel species of actinomycetes from the DSMZ collection.</title>
        <authorList>
            <person name="Nouioui I."/>
        </authorList>
    </citation>
    <scope>NUCLEOTIDE SEQUENCE [LARGE SCALE GENOMIC DNA]</scope>
    <source>
        <strain evidence="2">DSM 41981</strain>
    </source>
</reference>
<dbReference type="Proteomes" id="UP001183535">
    <property type="component" value="Unassembled WGS sequence"/>
</dbReference>
<sequence>MNPINLVDLSRLFTAGVRADTARQDEILGRADAADRARVERVLADLLDAPEDTRMLRLPMTDTDMVDFEIEEEAAPR</sequence>
<organism evidence="1 2">
    <name type="scientific">Streptomyces doudnae</name>
    <dbReference type="NCBI Taxonomy" id="3075536"/>
    <lineage>
        <taxon>Bacteria</taxon>
        <taxon>Bacillati</taxon>
        <taxon>Actinomycetota</taxon>
        <taxon>Actinomycetes</taxon>
        <taxon>Kitasatosporales</taxon>
        <taxon>Streptomycetaceae</taxon>
        <taxon>Streptomyces</taxon>
    </lineage>
</organism>
<keyword evidence="2" id="KW-1185">Reference proteome</keyword>
<evidence type="ECO:0000313" key="1">
    <source>
        <dbReference type="EMBL" id="MDT0433412.1"/>
    </source>
</evidence>
<accession>A0ABD5EFF4</accession>
<proteinExistence type="predicted"/>
<evidence type="ECO:0000313" key="2">
    <source>
        <dbReference type="Proteomes" id="UP001183535"/>
    </source>
</evidence>
<comment type="caution">
    <text evidence="1">The sequence shown here is derived from an EMBL/GenBank/DDBJ whole genome shotgun (WGS) entry which is preliminary data.</text>
</comment>
<name>A0ABD5EFF4_9ACTN</name>